<dbReference type="EMBL" id="CAKKLH010000311">
    <property type="protein sequence ID" value="CAH0111236.1"/>
    <property type="molecule type" value="Genomic_DNA"/>
</dbReference>
<feature type="coiled-coil region" evidence="1">
    <location>
        <begin position="58"/>
        <end position="88"/>
    </location>
</feature>
<proteinExistence type="predicted"/>
<organism evidence="2 3">
    <name type="scientific">Daphnia galeata</name>
    <dbReference type="NCBI Taxonomy" id="27404"/>
    <lineage>
        <taxon>Eukaryota</taxon>
        <taxon>Metazoa</taxon>
        <taxon>Ecdysozoa</taxon>
        <taxon>Arthropoda</taxon>
        <taxon>Crustacea</taxon>
        <taxon>Branchiopoda</taxon>
        <taxon>Diplostraca</taxon>
        <taxon>Cladocera</taxon>
        <taxon>Anomopoda</taxon>
        <taxon>Daphniidae</taxon>
        <taxon>Daphnia</taxon>
    </lineage>
</organism>
<name>A0A8J2RZ38_9CRUS</name>
<comment type="caution">
    <text evidence="2">The sequence shown here is derived from an EMBL/GenBank/DDBJ whole genome shotgun (WGS) entry which is preliminary data.</text>
</comment>
<accession>A0A8J2RZ38</accession>
<keyword evidence="3" id="KW-1185">Reference proteome</keyword>
<evidence type="ECO:0000313" key="3">
    <source>
        <dbReference type="Proteomes" id="UP000789390"/>
    </source>
</evidence>
<keyword evidence="1" id="KW-0175">Coiled coil</keyword>
<gene>
    <name evidence="2" type="ORF">DGAL_LOCUS14874</name>
</gene>
<dbReference type="AlphaFoldDB" id="A0A8J2RZ38"/>
<sequence length="113" mass="12907">MAMKPLALGEVQLPPQYNHLLLNVIQETINSAFTNIPGIIENIFQRCERSTKEVHGRIDGVEVTRESLQKTEENLNKRFDTLEELSTQKQVHGRIDGVEENLKKTTPIKDLIL</sequence>
<protein>
    <submittedName>
        <fullName evidence="2">Uncharacterized protein</fullName>
    </submittedName>
</protein>
<evidence type="ECO:0000256" key="1">
    <source>
        <dbReference type="SAM" id="Coils"/>
    </source>
</evidence>
<reference evidence="2" key="1">
    <citation type="submission" date="2021-11" db="EMBL/GenBank/DDBJ databases">
        <authorList>
            <person name="Schell T."/>
        </authorList>
    </citation>
    <scope>NUCLEOTIDE SEQUENCE</scope>
    <source>
        <strain evidence="2">M5</strain>
    </source>
</reference>
<dbReference type="Proteomes" id="UP000789390">
    <property type="component" value="Unassembled WGS sequence"/>
</dbReference>
<evidence type="ECO:0000313" key="2">
    <source>
        <dbReference type="EMBL" id="CAH0111236.1"/>
    </source>
</evidence>